<dbReference type="InterPro" id="IPR051085">
    <property type="entry name" value="MB_O-acyltransferase"/>
</dbReference>
<sequence length="469" mass="54134">MTYTSFYFYVFLSVTLVAYYVIPKAFRWLVLLLANFCFLWFATGDIKKIALFGLTIVISYAFSRAVEKKKSKGILILSILVSAAPLLLNRAIGFSERLQNSSIASRIIIPLGLSFYTMQMIAYLADIYMGKVEAQKNFLKYATVVSFFPQIIQGPIPRHAQIENEIMAEHKFDDREFMRGVQLIIWGLFLKFMIADKAGIVVDSVFDNFEGYRGVYILIAGVLYSLQLYTDFLGCVTLSQGMALLFGIHIVDNFMHPYFADSIKDFWRRWHISLSSWLRDYIYIPLGGNRKGLVRKNINLLITFAVSGVWHGGEIKYVFWGMMHGIYQIVEGAVPYFSKKFSGPAHVFRVVINFFLVMLAWIIFRADTLKIGLRMIYRMFTTFNPWILLDGSLYDLGLHEKEWRVLFVSLLVLFFVSRKQEHGVAIREEFAKFNFAFRWLIYIAAIVTIWVFGTYGLGYNAGDFIYGGF</sequence>
<comment type="similarity">
    <text evidence="2 7">Belongs to the membrane-bound acyltransferase family.</text>
</comment>
<feature type="transmembrane region" description="Helical" evidence="8">
    <location>
        <begin position="297"/>
        <end position="313"/>
    </location>
</feature>
<feature type="transmembrane region" description="Helical" evidence="8">
    <location>
        <begin position="215"/>
        <end position="238"/>
    </location>
</feature>
<feature type="transmembrane region" description="Helical" evidence="8">
    <location>
        <begin position="439"/>
        <end position="459"/>
    </location>
</feature>
<dbReference type="InterPro" id="IPR004299">
    <property type="entry name" value="MBOAT_fam"/>
</dbReference>
<dbReference type="PANTHER" id="PTHR13285:SF18">
    <property type="entry name" value="PROTEIN-CYSTEINE N-PALMITOYLTRANSFERASE RASP"/>
    <property type="match status" value="1"/>
</dbReference>
<feature type="transmembrane region" description="Helical" evidence="8">
    <location>
        <begin position="6"/>
        <end position="22"/>
    </location>
</feature>
<dbReference type="PIRSF" id="PIRSF016636">
    <property type="entry name" value="AlgI_DltB"/>
    <property type="match status" value="1"/>
</dbReference>
<accession>A0A6M0LN59</accession>
<dbReference type="InterPro" id="IPR028362">
    <property type="entry name" value="AlgI"/>
</dbReference>
<dbReference type="PANTHER" id="PTHR13285">
    <property type="entry name" value="ACYLTRANSFERASE"/>
    <property type="match status" value="1"/>
</dbReference>
<evidence type="ECO:0000256" key="5">
    <source>
        <dbReference type="ARBA" id="ARBA00022989"/>
    </source>
</evidence>
<evidence type="ECO:0000256" key="8">
    <source>
        <dbReference type="SAM" id="Phobius"/>
    </source>
</evidence>
<evidence type="ECO:0000313" key="9">
    <source>
        <dbReference type="EMBL" id="NEX02271.1"/>
    </source>
</evidence>
<keyword evidence="7" id="KW-0012">Acyltransferase</keyword>
<feature type="transmembrane region" description="Helical" evidence="8">
    <location>
        <begin position="104"/>
        <end position="125"/>
    </location>
</feature>
<feature type="transmembrane region" description="Helical" evidence="8">
    <location>
        <begin position="346"/>
        <end position="364"/>
    </location>
</feature>
<keyword evidence="5 8" id="KW-1133">Transmembrane helix</keyword>
<dbReference type="AlphaFoldDB" id="A0A6M0LN59"/>
<dbReference type="Proteomes" id="UP000473091">
    <property type="component" value="Unassembled WGS sequence"/>
</dbReference>
<evidence type="ECO:0000256" key="6">
    <source>
        <dbReference type="ARBA" id="ARBA00023136"/>
    </source>
</evidence>
<dbReference type="GO" id="GO:0016746">
    <property type="term" value="F:acyltransferase activity"/>
    <property type="evidence" value="ECO:0007669"/>
    <property type="project" value="UniProtKB-KW"/>
</dbReference>
<gene>
    <name evidence="9" type="ORF">F0Q01_10320</name>
</gene>
<reference evidence="9 10" key="1">
    <citation type="submission" date="2019-09" db="EMBL/GenBank/DDBJ databases">
        <authorList>
            <person name="Pidcock S.E."/>
            <person name="Huws S.A."/>
        </authorList>
    </citation>
    <scope>NUCLEOTIDE SEQUENCE [LARGE SCALE GENOMIC DNA]</scope>
    <source>
        <strain evidence="9 10">MZ8</strain>
    </source>
</reference>
<keyword evidence="4 8" id="KW-0812">Transmembrane</keyword>
<protein>
    <submittedName>
        <fullName evidence="9">MBOAT family protein</fullName>
    </submittedName>
</protein>
<feature type="transmembrane region" description="Helical" evidence="8">
    <location>
        <begin position="73"/>
        <end position="92"/>
    </location>
</feature>
<evidence type="ECO:0000256" key="2">
    <source>
        <dbReference type="ARBA" id="ARBA00010323"/>
    </source>
</evidence>
<comment type="caution">
    <text evidence="9">The sequence shown here is derived from an EMBL/GenBank/DDBJ whole genome shotgun (WGS) entry which is preliminary data.</text>
</comment>
<reference evidence="9 10" key="2">
    <citation type="submission" date="2020-03" db="EMBL/GenBank/DDBJ databases">
        <title>Investigating the evolutionary divergence of the Butyrivibrio group.</title>
        <authorList>
            <person name="Skvortsov T."/>
            <person name="Santos F.G."/>
            <person name="Ting K.S."/>
            <person name="Creevey C.J."/>
        </authorList>
    </citation>
    <scope>NUCLEOTIDE SEQUENCE [LARGE SCALE GENOMIC DNA]</scope>
    <source>
        <strain evidence="9 10">MZ8</strain>
    </source>
</reference>
<evidence type="ECO:0000256" key="1">
    <source>
        <dbReference type="ARBA" id="ARBA00004651"/>
    </source>
</evidence>
<evidence type="ECO:0000256" key="7">
    <source>
        <dbReference type="PIRNR" id="PIRNR016636"/>
    </source>
</evidence>
<feature type="transmembrane region" description="Helical" evidence="8">
    <location>
        <begin position="49"/>
        <end position="66"/>
    </location>
</feature>
<comment type="subcellular location">
    <subcellularLocation>
        <location evidence="1">Cell membrane</location>
        <topology evidence="1">Multi-pass membrane protein</topology>
    </subcellularLocation>
</comment>
<keyword evidence="7" id="KW-0808">Transferase</keyword>
<dbReference type="Pfam" id="PF03062">
    <property type="entry name" value="MBOAT"/>
    <property type="match status" value="1"/>
</dbReference>
<dbReference type="GO" id="GO:0005886">
    <property type="term" value="C:plasma membrane"/>
    <property type="evidence" value="ECO:0007669"/>
    <property type="project" value="UniProtKB-SubCell"/>
</dbReference>
<keyword evidence="3 7" id="KW-1003">Cell membrane</keyword>
<evidence type="ECO:0000256" key="4">
    <source>
        <dbReference type="ARBA" id="ARBA00022692"/>
    </source>
</evidence>
<dbReference type="InterPro" id="IPR024194">
    <property type="entry name" value="Ac/AlaTfrase_AlgI/DltB"/>
</dbReference>
<proteinExistence type="inferred from homology"/>
<dbReference type="EMBL" id="VTVE01000003">
    <property type="protein sequence ID" value="NEX02271.1"/>
    <property type="molecule type" value="Genomic_DNA"/>
</dbReference>
<keyword evidence="6 7" id="KW-0472">Membrane</keyword>
<name>A0A6M0LN59_PSEXY</name>
<evidence type="ECO:0000256" key="3">
    <source>
        <dbReference type="ARBA" id="ARBA00022475"/>
    </source>
</evidence>
<evidence type="ECO:0000313" key="10">
    <source>
        <dbReference type="Proteomes" id="UP000473091"/>
    </source>
</evidence>
<organism evidence="9 10">
    <name type="scientific">Pseudobutyrivibrio xylanivorans</name>
    <dbReference type="NCBI Taxonomy" id="185007"/>
    <lineage>
        <taxon>Bacteria</taxon>
        <taxon>Bacillati</taxon>
        <taxon>Bacillota</taxon>
        <taxon>Clostridia</taxon>
        <taxon>Lachnospirales</taxon>
        <taxon>Lachnospiraceae</taxon>
        <taxon>Pseudobutyrivibrio</taxon>
    </lineage>
</organism>
<dbReference type="GO" id="GO:0042121">
    <property type="term" value="P:alginic acid biosynthetic process"/>
    <property type="evidence" value="ECO:0007669"/>
    <property type="project" value="InterPro"/>
</dbReference>
<dbReference type="PIRSF" id="PIRSF500217">
    <property type="entry name" value="AlgI"/>
    <property type="match status" value="1"/>
</dbReference>
<dbReference type="RefSeq" id="WP_090488680.1">
    <property type="nucleotide sequence ID" value="NZ_VTVE01000003.1"/>
</dbReference>
<feature type="transmembrane region" description="Helical" evidence="8">
    <location>
        <begin position="177"/>
        <end position="195"/>
    </location>
</feature>